<gene>
    <name evidence="1" type="ORF">N7494_004658</name>
</gene>
<comment type="caution">
    <text evidence="1">The sequence shown here is derived from an EMBL/GenBank/DDBJ whole genome shotgun (WGS) entry which is preliminary data.</text>
</comment>
<dbReference type="EMBL" id="JAQIZZ010000003">
    <property type="protein sequence ID" value="KAJ5547073.1"/>
    <property type="molecule type" value="Genomic_DNA"/>
</dbReference>
<proteinExistence type="predicted"/>
<evidence type="ECO:0000313" key="2">
    <source>
        <dbReference type="Proteomes" id="UP001220324"/>
    </source>
</evidence>
<evidence type="ECO:0000313" key="1">
    <source>
        <dbReference type="EMBL" id="KAJ5547073.1"/>
    </source>
</evidence>
<name>A0AAD6D3G6_9EURO</name>
<sequence>MPATPISPSRPNSWSVPGSRLTEETHIHAPRSLSHPNFPAILQYLGQNLHPLVSCKTAQIPPDFPQTMLSYHLLTNTQLDDLAQYFHQISPPIPETFMYPAPIQQPWVGTEAEDVDLETKRRRFGRFIGLRGCDSPPPFVEPFQINFRTIAPITFDESVSDTTAPGMEDESVWEMMLLMEREWQAALAQAQAEQYHSFGWK</sequence>
<protein>
    <submittedName>
        <fullName evidence="1">Uncharacterized protein</fullName>
    </submittedName>
</protein>
<reference evidence="1 2" key="1">
    <citation type="journal article" date="2023" name="IMA Fungus">
        <title>Comparative genomic study of the Penicillium genus elucidates a diverse pangenome and 15 lateral gene transfer events.</title>
        <authorList>
            <person name="Petersen C."/>
            <person name="Sorensen T."/>
            <person name="Nielsen M.R."/>
            <person name="Sondergaard T.E."/>
            <person name="Sorensen J.L."/>
            <person name="Fitzpatrick D.A."/>
            <person name="Frisvad J.C."/>
            <person name="Nielsen K.L."/>
        </authorList>
    </citation>
    <scope>NUCLEOTIDE SEQUENCE [LARGE SCALE GENOMIC DNA]</scope>
    <source>
        <strain evidence="1 2">IBT 35679</strain>
    </source>
</reference>
<dbReference type="Proteomes" id="UP001220324">
    <property type="component" value="Unassembled WGS sequence"/>
</dbReference>
<dbReference type="AlphaFoldDB" id="A0AAD6D3G6"/>
<organism evidence="1 2">
    <name type="scientific">Penicillium frequentans</name>
    <dbReference type="NCBI Taxonomy" id="3151616"/>
    <lineage>
        <taxon>Eukaryota</taxon>
        <taxon>Fungi</taxon>
        <taxon>Dikarya</taxon>
        <taxon>Ascomycota</taxon>
        <taxon>Pezizomycotina</taxon>
        <taxon>Eurotiomycetes</taxon>
        <taxon>Eurotiomycetidae</taxon>
        <taxon>Eurotiales</taxon>
        <taxon>Aspergillaceae</taxon>
        <taxon>Penicillium</taxon>
    </lineage>
</organism>
<accession>A0AAD6D3G6</accession>
<keyword evidence="2" id="KW-1185">Reference proteome</keyword>